<dbReference type="EMBL" id="MN739947">
    <property type="protein sequence ID" value="QHT79312.1"/>
    <property type="molecule type" value="Genomic_DNA"/>
</dbReference>
<reference evidence="2" key="1">
    <citation type="journal article" date="2020" name="Nature">
        <title>Giant virus diversity and host interactions through global metagenomics.</title>
        <authorList>
            <person name="Schulz F."/>
            <person name="Roux S."/>
            <person name="Paez-Espino D."/>
            <person name="Jungbluth S."/>
            <person name="Walsh D.A."/>
            <person name="Denef V.J."/>
            <person name="McMahon K.D."/>
            <person name="Konstantinidis K.T."/>
            <person name="Eloe-Fadrosh E.A."/>
            <person name="Kyrpides N.C."/>
            <person name="Woyke T."/>
        </authorList>
    </citation>
    <scope>NUCLEOTIDE SEQUENCE</scope>
    <source>
        <strain evidence="2">GVMAG-M-3300023179-99</strain>
    </source>
</reference>
<sequence>MYRKQVSKYSNTATMARPSSVQEVEERCRWVDVFTMANCFYDSFKWCRIYPPAVGLPWMSSMAPTFIALICSFGSFSRSDGTKITLSYIEWKKAAEIAWHWVSNPVNIELPLPLPSVGKARSPPSGGDDEGFGPDETIVTAGTVPSTGCPDLCETVFLNLEDEISPITLEGE</sequence>
<name>A0A6C0HFE6_9ZZZZ</name>
<protein>
    <submittedName>
        <fullName evidence="2">Uncharacterized protein</fullName>
    </submittedName>
</protein>
<dbReference type="AlphaFoldDB" id="A0A6C0HFE6"/>
<accession>A0A6C0HFE6</accession>
<organism evidence="2">
    <name type="scientific">viral metagenome</name>
    <dbReference type="NCBI Taxonomy" id="1070528"/>
    <lineage>
        <taxon>unclassified sequences</taxon>
        <taxon>metagenomes</taxon>
        <taxon>organismal metagenomes</taxon>
    </lineage>
</organism>
<evidence type="ECO:0000313" key="2">
    <source>
        <dbReference type="EMBL" id="QHT79312.1"/>
    </source>
</evidence>
<evidence type="ECO:0000256" key="1">
    <source>
        <dbReference type="SAM" id="MobiDB-lite"/>
    </source>
</evidence>
<proteinExistence type="predicted"/>
<feature type="region of interest" description="Disordered" evidence="1">
    <location>
        <begin position="119"/>
        <end position="143"/>
    </location>
</feature>